<comment type="caution">
    <text evidence="1">The sequence shown here is derived from an EMBL/GenBank/DDBJ whole genome shotgun (WGS) entry which is preliminary data.</text>
</comment>
<protein>
    <submittedName>
        <fullName evidence="1">Uncharacterized protein</fullName>
    </submittedName>
</protein>
<dbReference type="RefSeq" id="WP_311352517.1">
    <property type="nucleotide sequence ID" value="NZ_JAVRHR010000003.1"/>
</dbReference>
<proteinExistence type="predicted"/>
<evidence type="ECO:0000313" key="2">
    <source>
        <dbReference type="Proteomes" id="UP001255246"/>
    </source>
</evidence>
<reference evidence="1 2" key="1">
    <citation type="submission" date="2023-09" db="EMBL/GenBank/DDBJ databases">
        <authorList>
            <person name="Rey-Velasco X."/>
        </authorList>
    </citation>
    <scope>NUCLEOTIDE SEQUENCE [LARGE SCALE GENOMIC DNA]</scope>
    <source>
        <strain evidence="1 2">F388</strain>
    </source>
</reference>
<keyword evidence="2" id="KW-1185">Reference proteome</keyword>
<sequence length="218" mass="24629">MKNTSKFWSLLGLTIVFSACQERPKKENQETPAEEVKPMVVEAPKGIIPNTEAKAIYDNYSTNRVPIIKEYEERRSPSEDFVVTRFIDFDYKSIRQYLDYIDQEAANGGVKNVTKLRVYLAEYDSENKNSRRNTVFFVPTMDVNGENLGFFIGEDGKAKTIRSITQADDMKQMGNIQSKEQKNFAGLFPSFSLNTSLQGGGSLTYNRGTSAPPPNADY</sequence>
<gene>
    <name evidence="1" type="ORF">RM706_13735</name>
</gene>
<evidence type="ECO:0000313" key="1">
    <source>
        <dbReference type="EMBL" id="MDT0608102.1"/>
    </source>
</evidence>
<accession>A0ABU3AEZ1</accession>
<dbReference type="PROSITE" id="PS51257">
    <property type="entry name" value="PROKAR_LIPOPROTEIN"/>
    <property type="match status" value="1"/>
</dbReference>
<organism evidence="1 2">
    <name type="scientific">Croceitalea rosinachiae</name>
    <dbReference type="NCBI Taxonomy" id="3075596"/>
    <lineage>
        <taxon>Bacteria</taxon>
        <taxon>Pseudomonadati</taxon>
        <taxon>Bacteroidota</taxon>
        <taxon>Flavobacteriia</taxon>
        <taxon>Flavobacteriales</taxon>
        <taxon>Flavobacteriaceae</taxon>
        <taxon>Croceitalea</taxon>
    </lineage>
</organism>
<dbReference type="Proteomes" id="UP001255246">
    <property type="component" value="Unassembled WGS sequence"/>
</dbReference>
<dbReference type="EMBL" id="JAVRHR010000003">
    <property type="protein sequence ID" value="MDT0608102.1"/>
    <property type="molecule type" value="Genomic_DNA"/>
</dbReference>
<name>A0ABU3AEZ1_9FLAO</name>